<dbReference type="PANTHER" id="PTHR47199">
    <property type="entry name" value="PHOTOSYSTEM II STABILITY/ASSEMBLY FACTOR HCF136, CHLOROPLASTIC"/>
    <property type="match status" value="1"/>
</dbReference>
<dbReference type="EMBL" id="CZKB01000007">
    <property type="protein sequence ID" value="CUR58616.1"/>
    <property type="molecule type" value="Genomic_DNA"/>
</dbReference>
<accession>A0A2P2C9E9</accession>
<sequence>MPPAVSTLDKAEVAEQGGRMRRLGATLIPVAVLTALALTLPASTSAAPGHAGAKPQKHDPFKDGWTETVIDADQSFRGLEAVSRKEAWVTGESLTDGGPARVFRTTDRGETWTDVSPADTAGLSFRDVEVHGKVAHVLAIGPGEASRIYRSTDGGASWTESFRNTDEKAFYDCMAFYGNGRRGLAVSDPVDGKLRILSTDDRGRSWKVLPSKGMPASDAEFGFAASGDCLVTAGRAAFIITGGAKSRVLKSVDRGLTWTAVESGIPAGDAAGGFAGAFASPHRGIAVGGDFADAEDTADTTAYTRNGRTWATGGDLTHIGEDVTVLHGWRYAVATGDYDDSVGSSVTSDGGATWQRVSDLGYHAIDCVGKVCWAAGSKGRVGHN</sequence>
<dbReference type="AlphaFoldDB" id="A0A2P2C9E9"/>
<dbReference type="PANTHER" id="PTHR47199:SF2">
    <property type="entry name" value="PHOTOSYSTEM II STABILITY_ASSEMBLY FACTOR HCF136, CHLOROPLASTIC"/>
    <property type="match status" value="1"/>
</dbReference>
<dbReference type="Gene3D" id="2.130.10.10">
    <property type="entry name" value="YVTN repeat-like/Quinoprotein amine dehydrogenase"/>
    <property type="match status" value="2"/>
</dbReference>
<evidence type="ECO:0000313" key="1">
    <source>
        <dbReference type="EMBL" id="CUR58616.1"/>
    </source>
</evidence>
<protein>
    <submittedName>
        <fullName evidence="1">Uncharacterized photosystem II stability/assembly factor-like protein</fullName>
    </submittedName>
</protein>
<dbReference type="CDD" id="cd15482">
    <property type="entry name" value="Sialidase_non-viral"/>
    <property type="match status" value="1"/>
</dbReference>
<proteinExistence type="predicted"/>
<name>A0A2P2C9E9_9ZZZZ</name>
<dbReference type="InterPro" id="IPR015943">
    <property type="entry name" value="WD40/YVTN_repeat-like_dom_sf"/>
</dbReference>
<dbReference type="SUPFAM" id="SSF110296">
    <property type="entry name" value="Oligoxyloglucan reducing end-specific cellobiohydrolase"/>
    <property type="match status" value="1"/>
</dbReference>
<organism evidence="1">
    <name type="scientific">metagenome</name>
    <dbReference type="NCBI Taxonomy" id="256318"/>
    <lineage>
        <taxon>unclassified sequences</taxon>
        <taxon>metagenomes</taxon>
    </lineage>
</organism>
<reference evidence="1" key="1">
    <citation type="submission" date="2015-08" db="EMBL/GenBank/DDBJ databases">
        <authorList>
            <person name="Babu N.S."/>
            <person name="Beckwith C.J."/>
            <person name="Beseler K.G."/>
            <person name="Brison A."/>
            <person name="Carone J.V."/>
            <person name="Caskin T.P."/>
            <person name="Diamond M."/>
            <person name="Durham M.E."/>
            <person name="Foxe J.M."/>
            <person name="Go M."/>
            <person name="Henderson B.A."/>
            <person name="Jones I.B."/>
            <person name="McGettigan J.A."/>
            <person name="Micheletti S.J."/>
            <person name="Nasrallah M.E."/>
            <person name="Ortiz D."/>
            <person name="Piller C.R."/>
            <person name="Privatt S.R."/>
            <person name="Schneider S.L."/>
            <person name="Sharp S."/>
            <person name="Smith T.C."/>
            <person name="Stanton J.D."/>
            <person name="Ullery H.E."/>
            <person name="Wilson R.J."/>
            <person name="Serrano M.G."/>
            <person name="Buck G."/>
            <person name="Lee V."/>
            <person name="Wang Y."/>
            <person name="Carvalho R."/>
            <person name="Voegtly L."/>
            <person name="Shi R."/>
            <person name="Duckworth R."/>
            <person name="Johnson A."/>
            <person name="Loviza R."/>
            <person name="Walstead R."/>
            <person name="Shah Z."/>
            <person name="Kiflezghi M."/>
            <person name="Wade K."/>
            <person name="Ball S.L."/>
            <person name="Bradley K.W."/>
            <person name="Asai D.J."/>
            <person name="Bowman C.A."/>
            <person name="Russell D.A."/>
            <person name="Pope W.H."/>
            <person name="Jacobs-Sera D."/>
            <person name="Hendrix R.W."/>
            <person name="Hatfull G.F."/>
        </authorList>
    </citation>
    <scope>NUCLEOTIDE SEQUENCE</scope>
</reference>
<gene>
    <name evidence="1" type="ORF">NOCA1150075</name>
</gene>